<evidence type="ECO:0000313" key="3">
    <source>
        <dbReference type="Proteomes" id="UP000077002"/>
    </source>
</evidence>
<organism evidence="2 3">
    <name type="scientific">Fonsecaea monophora</name>
    <dbReference type="NCBI Taxonomy" id="254056"/>
    <lineage>
        <taxon>Eukaryota</taxon>
        <taxon>Fungi</taxon>
        <taxon>Dikarya</taxon>
        <taxon>Ascomycota</taxon>
        <taxon>Pezizomycotina</taxon>
        <taxon>Eurotiomycetes</taxon>
        <taxon>Chaetothyriomycetidae</taxon>
        <taxon>Chaetothyriales</taxon>
        <taxon>Herpotrichiellaceae</taxon>
        <taxon>Fonsecaea</taxon>
    </lineage>
</organism>
<dbReference type="RefSeq" id="XP_022508485.1">
    <property type="nucleotide sequence ID" value="XM_022659202.1"/>
</dbReference>
<accession>A0A177EWW1</accession>
<reference evidence="2 3" key="1">
    <citation type="submission" date="2016-03" db="EMBL/GenBank/DDBJ databases">
        <title>Draft genome sequence of the Fonsecaea monophora CBS 269.37.</title>
        <authorList>
            <person name="Bombassaro A."/>
            <person name="Vinicius W.A."/>
            <person name="De Hoog S."/>
            <person name="Sun J."/>
            <person name="Souza E.M."/>
            <person name="Raittz R.T."/>
            <person name="Costa F."/>
            <person name="Leao A.C."/>
            <person name="Tadra-Sfeir M.Z."/>
            <person name="Baura V."/>
            <person name="Balsanelli E."/>
            <person name="Pedrosa F.O."/>
            <person name="Moreno L.F."/>
            <person name="Steffens M.B."/>
            <person name="Xi L."/>
            <person name="Bocca A.L."/>
            <person name="Felipe M.S."/>
            <person name="Teixeira M."/>
            <person name="Telles Filho F.Q."/>
            <person name="Azevedo C.M."/>
            <person name="Gomes R."/>
            <person name="Vicente V.A."/>
        </authorList>
    </citation>
    <scope>NUCLEOTIDE SEQUENCE [LARGE SCALE GENOMIC DNA]</scope>
    <source>
        <strain evidence="2 3">CBS 269.37</strain>
    </source>
</reference>
<protein>
    <submittedName>
        <fullName evidence="2">Uncharacterized protein</fullName>
    </submittedName>
</protein>
<keyword evidence="3" id="KW-1185">Reference proteome</keyword>
<dbReference type="AlphaFoldDB" id="A0A177EWW1"/>
<gene>
    <name evidence="2" type="ORF">AYO21_09264</name>
</gene>
<evidence type="ECO:0000313" key="2">
    <source>
        <dbReference type="EMBL" id="OAG36533.1"/>
    </source>
</evidence>
<proteinExistence type="predicted"/>
<sequence>MTTRERDGKKLSQTTQIATQHPTECQLVLPEKPTVKAARAGRMEEAKEDRFPSTPILTFVWDTATMITWAFGHVGYRDLTLARSVVDTGGGLTTTVLDAERPPRSRVIF</sequence>
<evidence type="ECO:0000256" key="1">
    <source>
        <dbReference type="SAM" id="MobiDB-lite"/>
    </source>
</evidence>
<dbReference type="GeneID" id="34604402"/>
<dbReference type="EMBL" id="LVKK01000089">
    <property type="protein sequence ID" value="OAG36533.1"/>
    <property type="molecule type" value="Genomic_DNA"/>
</dbReference>
<comment type="caution">
    <text evidence="2">The sequence shown here is derived from an EMBL/GenBank/DDBJ whole genome shotgun (WGS) entry which is preliminary data.</text>
</comment>
<feature type="compositionally biased region" description="Basic and acidic residues" evidence="1">
    <location>
        <begin position="1"/>
        <end position="10"/>
    </location>
</feature>
<name>A0A177EWW1_9EURO</name>
<feature type="region of interest" description="Disordered" evidence="1">
    <location>
        <begin position="1"/>
        <end position="22"/>
    </location>
</feature>
<dbReference type="Proteomes" id="UP000077002">
    <property type="component" value="Unassembled WGS sequence"/>
</dbReference>
<feature type="compositionally biased region" description="Polar residues" evidence="1">
    <location>
        <begin position="11"/>
        <end position="22"/>
    </location>
</feature>